<comment type="caution">
    <text evidence="1">The sequence shown here is derived from an EMBL/GenBank/DDBJ whole genome shotgun (WGS) entry which is preliminary data.</text>
</comment>
<evidence type="ECO:0000313" key="2">
    <source>
        <dbReference type="Proteomes" id="UP000320653"/>
    </source>
</evidence>
<reference evidence="1 2" key="1">
    <citation type="submission" date="2019-06" db="EMBL/GenBank/DDBJ databases">
        <title>Sorghum-associated microbial communities from plants grown in Nebraska, USA.</title>
        <authorList>
            <person name="Schachtman D."/>
        </authorList>
    </citation>
    <scope>NUCLEOTIDE SEQUENCE [LARGE SCALE GENOMIC DNA]</scope>
    <source>
        <strain evidence="1 2">1225</strain>
    </source>
</reference>
<dbReference type="SUPFAM" id="SSF55831">
    <property type="entry name" value="Thymidylate synthase/dCMP hydroxymethylase"/>
    <property type="match status" value="1"/>
</dbReference>
<evidence type="ECO:0008006" key="3">
    <source>
        <dbReference type="Google" id="ProtNLM"/>
    </source>
</evidence>
<dbReference type="Proteomes" id="UP000320653">
    <property type="component" value="Unassembled WGS sequence"/>
</dbReference>
<name>A0A561QB32_9HYPH</name>
<dbReference type="EMBL" id="VIWP01000011">
    <property type="protein sequence ID" value="TWF47578.1"/>
    <property type="molecule type" value="Genomic_DNA"/>
</dbReference>
<dbReference type="Gene3D" id="3.30.572.10">
    <property type="entry name" value="Thymidylate synthase/dCMP hydroxymethylase domain"/>
    <property type="match status" value="1"/>
</dbReference>
<evidence type="ECO:0000313" key="1">
    <source>
        <dbReference type="EMBL" id="TWF47578.1"/>
    </source>
</evidence>
<sequence length="258" mass="29320">MYLPIKQQPSCASAWLLAANTVNEEPHHEAQNVIIDVADPTAMTDDDREVIALVDRHLRDHSKYPVETVANTIFPQSLFSRHGSPAFYDVYKEKVMPRIAKGDWGRYFDRMISFPLQKKGKDINPLRDIVDKMKNQVAGARCFRNVYELTVYDPIRDAGPLMNRQCLSFLSFKLTDGPDRRLLLTAVYRNHYYIQRLLGNLIGLGRLMKFVANEVGVEVGSLTIVSTHADVDCPSNRREDVDELLKEAMAIGNLRLVA</sequence>
<protein>
    <recommendedName>
        <fullName evidence="3">Thymidylate synthase</fullName>
    </recommendedName>
</protein>
<dbReference type="RefSeq" id="WP_210249333.1">
    <property type="nucleotide sequence ID" value="NZ_VIWP01000011.1"/>
</dbReference>
<dbReference type="AlphaFoldDB" id="A0A561QB32"/>
<gene>
    <name evidence="1" type="ORF">FHW37_11181</name>
</gene>
<accession>A0A561QB32</accession>
<proteinExistence type="predicted"/>
<dbReference type="InterPro" id="IPR036926">
    <property type="entry name" value="Thymidate_synth/dCMP_Mease_sf"/>
</dbReference>
<keyword evidence="2" id="KW-1185">Reference proteome</keyword>
<organism evidence="1 2">
    <name type="scientific">Neorhizobium alkalisoli</name>
    <dbReference type="NCBI Taxonomy" id="528178"/>
    <lineage>
        <taxon>Bacteria</taxon>
        <taxon>Pseudomonadati</taxon>
        <taxon>Pseudomonadota</taxon>
        <taxon>Alphaproteobacteria</taxon>
        <taxon>Hyphomicrobiales</taxon>
        <taxon>Rhizobiaceae</taxon>
        <taxon>Rhizobium/Agrobacterium group</taxon>
        <taxon>Neorhizobium</taxon>
    </lineage>
</organism>